<sequence>MLLSIQPFLTKASAKKPASPYFDVKTDLSELPRAASAAMREKPWHDESRVSGLDHYIDSRFSGELFRID</sequence>
<accession>A0ABV9BYB5</accession>
<organism evidence="1 2">
    <name type="scientific">Dyella halodurans</name>
    <dbReference type="NCBI Taxonomy" id="1920171"/>
    <lineage>
        <taxon>Bacteria</taxon>
        <taxon>Pseudomonadati</taxon>
        <taxon>Pseudomonadota</taxon>
        <taxon>Gammaproteobacteria</taxon>
        <taxon>Lysobacterales</taxon>
        <taxon>Rhodanobacteraceae</taxon>
        <taxon>Dyella</taxon>
    </lineage>
</organism>
<evidence type="ECO:0000313" key="2">
    <source>
        <dbReference type="Proteomes" id="UP001595961"/>
    </source>
</evidence>
<reference evidence="2" key="1">
    <citation type="journal article" date="2019" name="Int. J. Syst. Evol. Microbiol.">
        <title>The Global Catalogue of Microorganisms (GCM) 10K type strain sequencing project: providing services to taxonomists for standard genome sequencing and annotation.</title>
        <authorList>
            <consortium name="The Broad Institute Genomics Platform"/>
            <consortium name="The Broad Institute Genome Sequencing Center for Infectious Disease"/>
            <person name="Wu L."/>
            <person name="Ma J."/>
        </authorList>
    </citation>
    <scope>NUCLEOTIDE SEQUENCE [LARGE SCALE GENOMIC DNA]</scope>
    <source>
        <strain evidence="2">CCM 4481</strain>
    </source>
</reference>
<proteinExistence type="predicted"/>
<dbReference type="EMBL" id="JBHSGA010000004">
    <property type="protein sequence ID" value="MFC4525637.1"/>
    <property type="molecule type" value="Genomic_DNA"/>
</dbReference>
<dbReference type="RefSeq" id="WP_266152004.1">
    <property type="nucleotide sequence ID" value="NZ_CP064028.1"/>
</dbReference>
<comment type="caution">
    <text evidence="1">The sequence shown here is derived from an EMBL/GenBank/DDBJ whole genome shotgun (WGS) entry which is preliminary data.</text>
</comment>
<evidence type="ECO:0000313" key="1">
    <source>
        <dbReference type="EMBL" id="MFC4525637.1"/>
    </source>
</evidence>
<keyword evidence="2" id="KW-1185">Reference proteome</keyword>
<name>A0ABV9BYB5_9GAMM</name>
<protein>
    <submittedName>
        <fullName evidence="1">Uncharacterized protein</fullName>
    </submittedName>
</protein>
<dbReference type="Proteomes" id="UP001595961">
    <property type="component" value="Unassembled WGS sequence"/>
</dbReference>
<gene>
    <name evidence="1" type="ORF">ACFO5W_03200</name>
</gene>